<dbReference type="InterPro" id="IPR047057">
    <property type="entry name" value="MerR_fam"/>
</dbReference>
<dbReference type="GO" id="GO:0003677">
    <property type="term" value="F:DNA binding"/>
    <property type="evidence" value="ECO:0007669"/>
    <property type="project" value="UniProtKB-KW"/>
</dbReference>
<dbReference type="PANTHER" id="PTHR30204:SF69">
    <property type="entry name" value="MERR-FAMILY TRANSCRIPTIONAL REGULATOR"/>
    <property type="match status" value="1"/>
</dbReference>
<sequence length="205" mass="21595">MRVAELGLRTGVSIPTIKYYLREGLLPPGERTSPNQARYGDEHVRRLRMIKLLTEVGGLSIVAVKQVLAAVPAQRGEPAGQPPRDAWLAARERVAHLLSARAWNSDLDAHPARALVAAIAALHELGRGDLAGILERYAAVSVELAAIDAAVATDPSDTEAQVLTLVLGDVVLAALRRVVSASGAEQLIGVPLAGKAHQSTASTCD</sequence>
<keyword evidence="1" id="KW-0678">Repressor</keyword>
<dbReference type="InterPro" id="IPR009061">
    <property type="entry name" value="DNA-bd_dom_put_sf"/>
</dbReference>
<keyword evidence="4" id="KW-0804">Transcription</keyword>
<dbReference type="SMART" id="SM00422">
    <property type="entry name" value="HTH_MERR"/>
    <property type="match status" value="1"/>
</dbReference>
<evidence type="ECO:0000259" key="5">
    <source>
        <dbReference type="PROSITE" id="PS50937"/>
    </source>
</evidence>
<proteinExistence type="predicted"/>
<organism evidence="6 7">
    <name type="scientific">Kibdelosporangium phytohabitans</name>
    <dbReference type="NCBI Taxonomy" id="860235"/>
    <lineage>
        <taxon>Bacteria</taxon>
        <taxon>Bacillati</taxon>
        <taxon>Actinomycetota</taxon>
        <taxon>Actinomycetes</taxon>
        <taxon>Pseudonocardiales</taxon>
        <taxon>Pseudonocardiaceae</taxon>
        <taxon>Kibdelosporangium</taxon>
    </lineage>
</organism>
<dbReference type="STRING" id="860235.AOZ06_31015"/>
<dbReference type="KEGG" id="kphy:AOZ06_31015"/>
<dbReference type="AlphaFoldDB" id="A0A0N9HU18"/>
<dbReference type="CDD" id="cd04780">
    <property type="entry name" value="HTH_MerR-like_sg5"/>
    <property type="match status" value="1"/>
</dbReference>
<dbReference type="PROSITE" id="PS50937">
    <property type="entry name" value="HTH_MERR_2"/>
    <property type="match status" value="1"/>
</dbReference>
<dbReference type="InterPro" id="IPR000551">
    <property type="entry name" value="MerR-type_HTH_dom"/>
</dbReference>
<keyword evidence="7" id="KW-1185">Reference proteome</keyword>
<feature type="domain" description="HTH merR-type" evidence="5">
    <location>
        <begin position="1"/>
        <end position="70"/>
    </location>
</feature>
<dbReference type="SUPFAM" id="SSF46955">
    <property type="entry name" value="Putative DNA-binding domain"/>
    <property type="match status" value="1"/>
</dbReference>
<evidence type="ECO:0000313" key="7">
    <source>
        <dbReference type="Proteomes" id="UP000063699"/>
    </source>
</evidence>
<evidence type="ECO:0000256" key="2">
    <source>
        <dbReference type="ARBA" id="ARBA00023015"/>
    </source>
</evidence>
<keyword evidence="2" id="KW-0805">Transcription regulation</keyword>
<dbReference type="PANTHER" id="PTHR30204">
    <property type="entry name" value="REDOX-CYCLING DRUG-SENSING TRANSCRIPTIONAL ACTIVATOR SOXR"/>
    <property type="match status" value="1"/>
</dbReference>
<dbReference type="EMBL" id="CP012752">
    <property type="protein sequence ID" value="ALG10737.1"/>
    <property type="molecule type" value="Genomic_DNA"/>
</dbReference>
<dbReference type="OrthoDB" id="5242095at2"/>
<accession>A0A0N9HU18</accession>
<evidence type="ECO:0000256" key="3">
    <source>
        <dbReference type="ARBA" id="ARBA00023125"/>
    </source>
</evidence>
<evidence type="ECO:0000256" key="4">
    <source>
        <dbReference type="ARBA" id="ARBA00023163"/>
    </source>
</evidence>
<dbReference type="GO" id="GO:0003700">
    <property type="term" value="F:DNA-binding transcription factor activity"/>
    <property type="evidence" value="ECO:0007669"/>
    <property type="project" value="InterPro"/>
</dbReference>
<dbReference type="Gene3D" id="1.10.1660.10">
    <property type="match status" value="1"/>
</dbReference>
<keyword evidence="3" id="KW-0238">DNA-binding</keyword>
<dbReference type="PRINTS" id="PR00040">
    <property type="entry name" value="HTHMERR"/>
</dbReference>
<reference evidence="6 7" key="1">
    <citation type="submission" date="2015-07" db="EMBL/GenBank/DDBJ databases">
        <title>Genome sequencing of Kibdelosporangium phytohabitans.</title>
        <authorList>
            <person name="Qin S."/>
            <person name="Xing K."/>
        </authorList>
    </citation>
    <scope>NUCLEOTIDE SEQUENCE [LARGE SCALE GENOMIC DNA]</scope>
    <source>
        <strain evidence="6 7">KLBMP1111</strain>
    </source>
</reference>
<name>A0A0N9HU18_9PSEU</name>
<protein>
    <recommendedName>
        <fullName evidence="5">HTH merR-type domain-containing protein</fullName>
    </recommendedName>
</protein>
<dbReference type="Proteomes" id="UP000063699">
    <property type="component" value="Chromosome"/>
</dbReference>
<dbReference type="Pfam" id="PF13411">
    <property type="entry name" value="MerR_1"/>
    <property type="match status" value="1"/>
</dbReference>
<gene>
    <name evidence="6" type="ORF">AOZ06_31015</name>
</gene>
<evidence type="ECO:0000313" key="6">
    <source>
        <dbReference type="EMBL" id="ALG10737.1"/>
    </source>
</evidence>
<evidence type="ECO:0000256" key="1">
    <source>
        <dbReference type="ARBA" id="ARBA00022491"/>
    </source>
</evidence>